<evidence type="ECO:0000313" key="1">
    <source>
        <dbReference type="EMBL" id="RAH65375.1"/>
    </source>
</evidence>
<accession>A0ACD1GVM3</accession>
<gene>
    <name evidence="1" type="ORF">BO66DRAFT_211950</name>
</gene>
<proteinExistence type="predicted"/>
<sequence length="219" mass="23758">MCSILRTCSPSTWCYSCACNMKSTFAFHRAQPSPTLCQSVYSTAILLDRLTTSLTYCQTATDRKHATVTHNRIANHNRQLLKSVSEYEHIGVIPSTTSPFLPLSAAAATPATSQALYCIDVLGTACCGRRNLNHSSGMPLAKSIVLESRAAFAALGGYISLLSGCGDRGDVRKDYCRADLVFGLVTETLTGKVEQFVDYTSTIRGFLPSRSPPSWRKGS</sequence>
<organism evidence="1 2">
    <name type="scientific">Aspergillus aculeatinus CBS 121060</name>
    <dbReference type="NCBI Taxonomy" id="1448322"/>
    <lineage>
        <taxon>Eukaryota</taxon>
        <taxon>Fungi</taxon>
        <taxon>Dikarya</taxon>
        <taxon>Ascomycota</taxon>
        <taxon>Pezizomycotina</taxon>
        <taxon>Eurotiomycetes</taxon>
        <taxon>Eurotiomycetidae</taxon>
        <taxon>Eurotiales</taxon>
        <taxon>Aspergillaceae</taxon>
        <taxon>Aspergillus</taxon>
        <taxon>Aspergillus subgen. Circumdati</taxon>
    </lineage>
</organism>
<dbReference type="Proteomes" id="UP000249661">
    <property type="component" value="Unassembled WGS sequence"/>
</dbReference>
<dbReference type="EMBL" id="KZ824996">
    <property type="protein sequence ID" value="RAH65375.1"/>
    <property type="molecule type" value="Genomic_DNA"/>
</dbReference>
<keyword evidence="2" id="KW-1185">Reference proteome</keyword>
<evidence type="ECO:0000313" key="2">
    <source>
        <dbReference type="Proteomes" id="UP000249661"/>
    </source>
</evidence>
<reference evidence="1" key="1">
    <citation type="submission" date="2018-02" db="EMBL/GenBank/DDBJ databases">
        <title>The genomes of Aspergillus section Nigri reveals drivers in fungal speciation.</title>
        <authorList>
            <consortium name="DOE Joint Genome Institute"/>
            <person name="Vesth T.C."/>
            <person name="Nybo J."/>
            <person name="Theobald S."/>
            <person name="Brandl J."/>
            <person name="Frisvad J.C."/>
            <person name="Nielsen K.F."/>
            <person name="Lyhne E.K."/>
            <person name="Kogle M.E."/>
            <person name="Kuo A."/>
            <person name="Riley R."/>
            <person name="Clum A."/>
            <person name="Nolan M."/>
            <person name="Lipzen A."/>
            <person name="Salamov A."/>
            <person name="Henrissat B."/>
            <person name="Wiebenga A."/>
            <person name="De vries R.P."/>
            <person name="Grigoriev I.V."/>
            <person name="Mortensen U.H."/>
            <person name="Andersen M.R."/>
            <person name="Baker S.E."/>
        </authorList>
    </citation>
    <scope>NUCLEOTIDE SEQUENCE</scope>
    <source>
        <strain evidence="1">CBS 121060</strain>
    </source>
</reference>
<name>A0ACD1GVM3_9EURO</name>
<protein>
    <submittedName>
        <fullName evidence="1">Uncharacterized protein</fullName>
    </submittedName>
</protein>